<dbReference type="InterPro" id="IPR038522">
    <property type="entry name" value="T4/T6SS_DotU_sf"/>
</dbReference>
<keyword evidence="1" id="KW-0472">Membrane</keyword>
<protein>
    <submittedName>
        <fullName evidence="3">DotU family type IV/VI secretion system protein</fullName>
    </submittedName>
</protein>
<keyword evidence="1" id="KW-1133">Transmembrane helix</keyword>
<evidence type="ECO:0000313" key="3">
    <source>
        <dbReference type="EMBL" id="NHK99545.1"/>
    </source>
</evidence>
<keyword evidence="1" id="KW-0812">Transmembrane</keyword>
<sequence>MAPTATAAAEVAAPRPAARRDLLDLLNEGFYVLQRLRQGEQPADPAVLRRALGAWLDGVQAEGLRLGFDPEDLRLASFAFVALADEVVLGTPGPLREAWARRPLQLERHDEPLAGERFFEHLERLREQGARRLAVLEVFRMCLLLGFQGRYAFEPPEALAWLTQRLANDIDRWRGGRPAFAPHAQAPDHLVHRLRRHVPAWVVAAVVAGLLLLAWGGLHLQLSGWTARQLARLPPVVPPPAEPAQLRITWP</sequence>
<evidence type="ECO:0000259" key="2">
    <source>
        <dbReference type="Pfam" id="PF09850"/>
    </source>
</evidence>
<dbReference type="InterPro" id="IPR017732">
    <property type="entry name" value="T4/T6SS_DotU"/>
</dbReference>
<organism evidence="3 4">
    <name type="scientific">Rubrivivax benzoatilyticus</name>
    <dbReference type="NCBI Taxonomy" id="316997"/>
    <lineage>
        <taxon>Bacteria</taxon>
        <taxon>Pseudomonadati</taxon>
        <taxon>Pseudomonadota</taxon>
        <taxon>Betaproteobacteria</taxon>
        <taxon>Burkholderiales</taxon>
        <taxon>Sphaerotilaceae</taxon>
        <taxon>Rubrivivax</taxon>
    </lineage>
</organism>
<dbReference type="Proteomes" id="UP000802098">
    <property type="component" value="Unassembled WGS sequence"/>
</dbReference>
<dbReference type="Pfam" id="PF09850">
    <property type="entry name" value="DotU"/>
    <property type="match status" value="1"/>
</dbReference>
<evidence type="ECO:0000256" key="1">
    <source>
        <dbReference type="SAM" id="Phobius"/>
    </source>
</evidence>
<accession>A0ABX0HX09</accession>
<feature type="transmembrane region" description="Helical" evidence="1">
    <location>
        <begin position="198"/>
        <end position="218"/>
    </location>
</feature>
<feature type="domain" description="Type IV / VI secretion system DotU" evidence="2">
    <location>
        <begin position="22"/>
        <end position="220"/>
    </location>
</feature>
<gene>
    <name evidence="3" type="ORF">G7087_14250</name>
</gene>
<keyword evidence="4" id="KW-1185">Reference proteome</keyword>
<dbReference type="RefSeq" id="WP_009858256.1">
    <property type="nucleotide sequence ID" value="NZ_JAAOCD010000007.1"/>
</dbReference>
<name>A0ABX0HX09_9BURK</name>
<dbReference type="Gene3D" id="1.25.40.590">
    <property type="entry name" value="Type IV / VI secretion system, DotU"/>
    <property type="match status" value="1"/>
</dbReference>
<dbReference type="PANTHER" id="PTHR38033:SF1">
    <property type="entry name" value="DOTU FAMILY TYPE IV_VI SECRETION SYSTEM PROTEIN"/>
    <property type="match status" value="1"/>
</dbReference>
<dbReference type="NCBIfam" id="TIGR03349">
    <property type="entry name" value="IV_VI_DotU"/>
    <property type="match status" value="1"/>
</dbReference>
<proteinExistence type="predicted"/>
<reference evidence="3 4" key="1">
    <citation type="submission" date="2020-03" db="EMBL/GenBank/DDBJ databases">
        <title>Rubrivivax benzoatilyticus JA2 (sequenced after 10 years sub-culturing).</title>
        <authorList>
            <person name="Gupta D."/>
            <person name="Chintalapati S."/>
            <person name="Chintalapati V.R."/>
        </authorList>
    </citation>
    <scope>NUCLEOTIDE SEQUENCE [LARGE SCALE GENOMIC DNA]</scope>
    <source>
        <strain evidence="3 4">JA2-Mal</strain>
    </source>
</reference>
<dbReference type="PANTHER" id="PTHR38033">
    <property type="entry name" value="MEMBRANE PROTEIN-RELATED"/>
    <property type="match status" value="1"/>
</dbReference>
<comment type="caution">
    <text evidence="3">The sequence shown here is derived from an EMBL/GenBank/DDBJ whole genome shotgun (WGS) entry which is preliminary data.</text>
</comment>
<evidence type="ECO:0000313" key="4">
    <source>
        <dbReference type="Proteomes" id="UP000802098"/>
    </source>
</evidence>
<dbReference type="EMBL" id="JAAOCD010000007">
    <property type="protein sequence ID" value="NHK99545.1"/>
    <property type="molecule type" value="Genomic_DNA"/>
</dbReference>
<dbReference type="NCBIfam" id="NF038228">
    <property type="entry name" value="IcmH_DotU_IVB"/>
    <property type="match status" value="1"/>
</dbReference>